<keyword evidence="2" id="KW-0418">Kinase</keyword>
<dbReference type="EMBL" id="MWDB01000043">
    <property type="protein sequence ID" value="OQB40461.1"/>
    <property type="molecule type" value="Genomic_DNA"/>
</dbReference>
<name>A0A1V5ZJT3_9BACT</name>
<accession>A0A1V5ZJT3</accession>
<feature type="domain" description="HD/PDEase" evidence="1">
    <location>
        <begin position="27"/>
        <end position="137"/>
    </location>
</feature>
<dbReference type="EC" id="2.7.6.5" evidence="2"/>
<dbReference type="GO" id="GO:0008728">
    <property type="term" value="F:GTP diphosphokinase activity"/>
    <property type="evidence" value="ECO:0007669"/>
    <property type="project" value="UniProtKB-EC"/>
</dbReference>
<dbReference type="InterPro" id="IPR052194">
    <property type="entry name" value="MESH1"/>
</dbReference>
<dbReference type="InterPro" id="IPR003607">
    <property type="entry name" value="HD/PDEase_dom"/>
</dbReference>
<protein>
    <submittedName>
        <fullName evidence="2">GTP pyrophosphokinase</fullName>
        <ecNumber evidence="2">2.7.6.5</ecNumber>
    </submittedName>
</protein>
<evidence type="ECO:0000313" key="2">
    <source>
        <dbReference type="EMBL" id="OQB40461.1"/>
    </source>
</evidence>
<dbReference type="AlphaFoldDB" id="A0A1V5ZJT3"/>
<dbReference type="PANTHER" id="PTHR46246">
    <property type="entry name" value="GUANOSINE-3',5'-BIS(DIPHOSPHATE) 3'-PYROPHOSPHOHYDROLASE MESH1"/>
    <property type="match status" value="1"/>
</dbReference>
<evidence type="ECO:0000259" key="1">
    <source>
        <dbReference type="SMART" id="SM00471"/>
    </source>
</evidence>
<proteinExistence type="predicted"/>
<dbReference type="CDD" id="cd00077">
    <property type="entry name" value="HDc"/>
    <property type="match status" value="1"/>
</dbReference>
<reference evidence="2" key="1">
    <citation type="submission" date="2017-02" db="EMBL/GenBank/DDBJ databases">
        <title>Delving into the versatile metabolic prowess of the omnipresent phylum Bacteroidetes.</title>
        <authorList>
            <person name="Nobu M.K."/>
            <person name="Mei R."/>
            <person name="Narihiro T."/>
            <person name="Kuroda K."/>
            <person name="Liu W.-T."/>
        </authorList>
    </citation>
    <scope>NUCLEOTIDE SEQUENCE</scope>
    <source>
        <strain evidence="2">ADurb.Bin160</strain>
    </source>
</reference>
<gene>
    <name evidence="2" type="primary">relA_2</name>
    <name evidence="2" type="ORF">BWY04_01334</name>
</gene>
<dbReference type="SUPFAM" id="SSF109604">
    <property type="entry name" value="HD-domain/PDEase-like"/>
    <property type="match status" value="1"/>
</dbReference>
<organism evidence="2">
    <name type="scientific">candidate division CPR1 bacterium ADurb.Bin160</name>
    <dbReference type="NCBI Taxonomy" id="1852826"/>
    <lineage>
        <taxon>Bacteria</taxon>
        <taxon>candidate division CPR1</taxon>
    </lineage>
</organism>
<keyword evidence="2" id="KW-0808">Transferase</keyword>
<sequence length="199" mass="23390">MPIHDDLVLKAKMFAKEKHKGQIRKFEQLPYFIHPKRVAHILYQFKVSAKINELVAAAYLHDVLEDTDSSYEELKKYFGKFVADIVMQLTSDKQLVSKIGKAKYLADKMISMTSYALTLKLADRIDNVNRLRFMGDEKFQSKYLIETKYIIERLKTERTLNPTQKRMIKEIETHLGDEAVDDIDYLKFDSYIKKSEKNL</sequence>
<dbReference type="PANTHER" id="PTHR46246:SF1">
    <property type="entry name" value="GUANOSINE-3',5'-BIS(DIPHOSPHATE) 3'-PYROPHOSPHOHYDROLASE MESH1"/>
    <property type="match status" value="1"/>
</dbReference>
<comment type="caution">
    <text evidence="2">The sequence shown here is derived from an EMBL/GenBank/DDBJ whole genome shotgun (WGS) entry which is preliminary data.</text>
</comment>
<dbReference type="Pfam" id="PF13328">
    <property type="entry name" value="HD_4"/>
    <property type="match status" value="1"/>
</dbReference>
<dbReference type="Gene3D" id="1.10.3210.10">
    <property type="entry name" value="Hypothetical protein af1432"/>
    <property type="match status" value="1"/>
</dbReference>
<dbReference type="Proteomes" id="UP000485621">
    <property type="component" value="Unassembled WGS sequence"/>
</dbReference>
<dbReference type="GO" id="GO:0008893">
    <property type="term" value="F:guanosine-3',5'-bis(diphosphate) 3'-diphosphatase activity"/>
    <property type="evidence" value="ECO:0007669"/>
    <property type="project" value="TreeGrafter"/>
</dbReference>
<dbReference type="GO" id="GO:0016301">
    <property type="term" value="F:kinase activity"/>
    <property type="evidence" value="ECO:0007669"/>
    <property type="project" value="UniProtKB-KW"/>
</dbReference>
<dbReference type="SMART" id="SM00471">
    <property type="entry name" value="HDc"/>
    <property type="match status" value="1"/>
</dbReference>